<accession>A0A1E5VRE4</accession>
<comment type="caution">
    <text evidence="2">The sequence shown here is derived from an EMBL/GenBank/DDBJ whole genome shotgun (WGS) entry which is preliminary data.</text>
</comment>
<dbReference type="AlphaFoldDB" id="A0A1E5VRE4"/>
<evidence type="ECO:0000313" key="2">
    <source>
        <dbReference type="EMBL" id="OEL27654.1"/>
    </source>
</evidence>
<keyword evidence="3" id="KW-1185">Reference proteome</keyword>
<sequence length="136" mass="14946">MHLFVKFNVYNRRQKKPQPHAADSGIQAEVASSWLVPTYQIGRQRPSQTSSGQLTETVGPFTVVRVVRRAQGTRSASTGLMQPSPNRTTQGDMVSGSGHAFIDSGHPHQPVGPASARENRSTRPTHPWPPSLYHPK</sequence>
<gene>
    <name evidence="2" type="ORF">BAE44_0011332</name>
</gene>
<proteinExistence type="predicted"/>
<organism evidence="2 3">
    <name type="scientific">Dichanthelium oligosanthes</name>
    <dbReference type="NCBI Taxonomy" id="888268"/>
    <lineage>
        <taxon>Eukaryota</taxon>
        <taxon>Viridiplantae</taxon>
        <taxon>Streptophyta</taxon>
        <taxon>Embryophyta</taxon>
        <taxon>Tracheophyta</taxon>
        <taxon>Spermatophyta</taxon>
        <taxon>Magnoliopsida</taxon>
        <taxon>Liliopsida</taxon>
        <taxon>Poales</taxon>
        <taxon>Poaceae</taxon>
        <taxon>PACMAD clade</taxon>
        <taxon>Panicoideae</taxon>
        <taxon>Panicodae</taxon>
        <taxon>Paniceae</taxon>
        <taxon>Dichantheliinae</taxon>
        <taxon>Dichanthelium</taxon>
    </lineage>
</organism>
<dbReference type="Proteomes" id="UP000095767">
    <property type="component" value="Unassembled WGS sequence"/>
</dbReference>
<feature type="region of interest" description="Disordered" evidence="1">
    <location>
        <begin position="69"/>
        <end position="136"/>
    </location>
</feature>
<evidence type="ECO:0000313" key="3">
    <source>
        <dbReference type="Proteomes" id="UP000095767"/>
    </source>
</evidence>
<reference evidence="2 3" key="1">
    <citation type="submission" date="2016-09" db="EMBL/GenBank/DDBJ databases">
        <title>The draft genome of Dichanthelium oligosanthes: A C3 panicoid grass species.</title>
        <authorList>
            <person name="Studer A.J."/>
            <person name="Schnable J.C."/>
            <person name="Brutnell T.P."/>
        </authorList>
    </citation>
    <scope>NUCLEOTIDE SEQUENCE [LARGE SCALE GENOMIC DNA]</scope>
    <source>
        <strain evidence="3">cv. Kellogg 1175</strain>
        <tissue evidence="2">Leaf</tissue>
    </source>
</reference>
<evidence type="ECO:0000256" key="1">
    <source>
        <dbReference type="SAM" id="MobiDB-lite"/>
    </source>
</evidence>
<feature type="compositionally biased region" description="Pro residues" evidence="1">
    <location>
        <begin position="126"/>
        <end position="136"/>
    </location>
</feature>
<feature type="compositionally biased region" description="Polar residues" evidence="1">
    <location>
        <begin position="72"/>
        <end position="92"/>
    </location>
</feature>
<dbReference type="EMBL" id="LWDX02032009">
    <property type="protein sequence ID" value="OEL27654.1"/>
    <property type="molecule type" value="Genomic_DNA"/>
</dbReference>
<name>A0A1E5VRE4_9POAL</name>
<protein>
    <submittedName>
        <fullName evidence="2">Uncharacterized protein</fullName>
    </submittedName>
</protein>